<gene>
    <name evidence="2" type="ORF">FNAPI_12023</name>
</gene>
<name>A0A8H5IGK5_9HYPO</name>
<reference evidence="2 3" key="1">
    <citation type="submission" date="2020-05" db="EMBL/GenBank/DDBJ databases">
        <title>Identification and distribution of gene clusters putatively required for synthesis of sphingolipid metabolism inhibitors in phylogenetically diverse species of the filamentous fungus Fusarium.</title>
        <authorList>
            <person name="Kim H.-S."/>
            <person name="Busman M."/>
            <person name="Brown D.W."/>
            <person name="Divon H."/>
            <person name="Uhlig S."/>
            <person name="Proctor R.H."/>
        </authorList>
    </citation>
    <scope>NUCLEOTIDE SEQUENCE [LARGE SCALE GENOMIC DNA]</scope>
    <source>
        <strain evidence="2 3">NRRL 25196</strain>
    </source>
</reference>
<proteinExistence type="predicted"/>
<comment type="caution">
    <text evidence="2">The sequence shown here is derived from an EMBL/GenBank/DDBJ whole genome shotgun (WGS) entry which is preliminary data.</text>
</comment>
<dbReference type="AlphaFoldDB" id="A0A8H5IGK5"/>
<sequence length="120" mass="12811">MRFHSTSLPSRTCCAESSYRQLQMTHPEFLQSQGHRLGDSPVGAQARALDMSLLVELTEGEVAESIGVDQATEKDMEEEDDLPASIRSQASVGQASRPGLIRQGAIVPGTSTSLLAKAAI</sequence>
<evidence type="ECO:0000256" key="1">
    <source>
        <dbReference type="SAM" id="MobiDB-lite"/>
    </source>
</evidence>
<feature type="region of interest" description="Disordered" evidence="1">
    <location>
        <begin position="67"/>
        <end position="102"/>
    </location>
</feature>
<accession>A0A8H5IGK5</accession>
<evidence type="ECO:0000313" key="2">
    <source>
        <dbReference type="EMBL" id="KAF5535572.1"/>
    </source>
</evidence>
<keyword evidence="3" id="KW-1185">Reference proteome</keyword>
<organism evidence="2 3">
    <name type="scientific">Fusarium napiforme</name>
    <dbReference type="NCBI Taxonomy" id="42672"/>
    <lineage>
        <taxon>Eukaryota</taxon>
        <taxon>Fungi</taxon>
        <taxon>Dikarya</taxon>
        <taxon>Ascomycota</taxon>
        <taxon>Pezizomycotina</taxon>
        <taxon>Sordariomycetes</taxon>
        <taxon>Hypocreomycetidae</taxon>
        <taxon>Hypocreales</taxon>
        <taxon>Nectriaceae</taxon>
        <taxon>Fusarium</taxon>
        <taxon>Fusarium fujikuroi species complex</taxon>
    </lineage>
</organism>
<evidence type="ECO:0000313" key="3">
    <source>
        <dbReference type="Proteomes" id="UP000574317"/>
    </source>
</evidence>
<protein>
    <submittedName>
        <fullName evidence="2">Uncharacterized protein</fullName>
    </submittedName>
</protein>
<dbReference type="Proteomes" id="UP000574317">
    <property type="component" value="Unassembled WGS sequence"/>
</dbReference>
<dbReference type="EMBL" id="JAAOAO010000591">
    <property type="protein sequence ID" value="KAF5535572.1"/>
    <property type="molecule type" value="Genomic_DNA"/>
</dbReference>